<keyword evidence="2" id="KW-1185">Reference proteome</keyword>
<evidence type="ECO:0000313" key="2">
    <source>
        <dbReference type="Proteomes" id="UP001229421"/>
    </source>
</evidence>
<dbReference type="EMBL" id="JAUHHV010000006">
    <property type="protein sequence ID" value="KAK1421324.1"/>
    <property type="molecule type" value="Genomic_DNA"/>
</dbReference>
<dbReference type="Proteomes" id="UP001229421">
    <property type="component" value="Unassembled WGS sequence"/>
</dbReference>
<reference evidence="1" key="1">
    <citation type="journal article" date="2023" name="bioRxiv">
        <title>Improved chromosome-level genome assembly for marigold (Tagetes erecta).</title>
        <authorList>
            <person name="Jiang F."/>
            <person name="Yuan L."/>
            <person name="Wang S."/>
            <person name="Wang H."/>
            <person name="Xu D."/>
            <person name="Wang A."/>
            <person name="Fan W."/>
        </authorList>
    </citation>
    <scope>NUCLEOTIDE SEQUENCE</scope>
    <source>
        <strain evidence="1">WSJ</strain>
        <tissue evidence="1">Leaf</tissue>
    </source>
</reference>
<organism evidence="1 2">
    <name type="scientific">Tagetes erecta</name>
    <name type="common">African marigold</name>
    <dbReference type="NCBI Taxonomy" id="13708"/>
    <lineage>
        <taxon>Eukaryota</taxon>
        <taxon>Viridiplantae</taxon>
        <taxon>Streptophyta</taxon>
        <taxon>Embryophyta</taxon>
        <taxon>Tracheophyta</taxon>
        <taxon>Spermatophyta</taxon>
        <taxon>Magnoliopsida</taxon>
        <taxon>eudicotyledons</taxon>
        <taxon>Gunneridae</taxon>
        <taxon>Pentapetalae</taxon>
        <taxon>asterids</taxon>
        <taxon>campanulids</taxon>
        <taxon>Asterales</taxon>
        <taxon>Asteraceae</taxon>
        <taxon>Asteroideae</taxon>
        <taxon>Heliantheae alliance</taxon>
        <taxon>Tageteae</taxon>
        <taxon>Tagetes</taxon>
    </lineage>
</organism>
<comment type="caution">
    <text evidence="1">The sequence shown here is derived from an EMBL/GenBank/DDBJ whole genome shotgun (WGS) entry which is preliminary data.</text>
</comment>
<gene>
    <name evidence="1" type="ORF">QVD17_23569</name>
</gene>
<protein>
    <submittedName>
        <fullName evidence="1">Uncharacterized protein</fullName>
    </submittedName>
</protein>
<sequence>MCRILGQSFVDNPLISLSSSLLSHSSFLFLVAEPNLTYPFYLHTNSSNCPLSSPRFNLFNFVSKTQS</sequence>
<name>A0AAD8NU83_TARER</name>
<proteinExistence type="predicted"/>
<evidence type="ECO:0000313" key="1">
    <source>
        <dbReference type="EMBL" id="KAK1421324.1"/>
    </source>
</evidence>
<accession>A0AAD8NU83</accession>
<dbReference type="AlphaFoldDB" id="A0AAD8NU83"/>